<comment type="caution">
    <text evidence="6">The sequence shown here is derived from an EMBL/GenBank/DDBJ whole genome shotgun (WGS) entry which is preliminary data.</text>
</comment>
<dbReference type="PANTHER" id="PTHR11655:SF14">
    <property type="entry name" value="LARGE RIBOSOMAL SUBUNIT PROTEIN UL6M"/>
    <property type="match status" value="1"/>
</dbReference>
<evidence type="ECO:0000259" key="5">
    <source>
        <dbReference type="Pfam" id="PF00347"/>
    </source>
</evidence>
<keyword evidence="3 4" id="KW-0687">Ribonucleoprotein</keyword>
<dbReference type="InterPro" id="IPR020040">
    <property type="entry name" value="Ribosomal_uL6_a/b-dom"/>
</dbReference>
<dbReference type="Pfam" id="PF00347">
    <property type="entry name" value="Ribosomal_L6"/>
    <property type="match status" value="1"/>
</dbReference>
<evidence type="ECO:0000313" key="7">
    <source>
        <dbReference type="Proteomes" id="UP001212152"/>
    </source>
</evidence>
<dbReference type="GO" id="GO:0003735">
    <property type="term" value="F:structural constituent of ribosome"/>
    <property type="evidence" value="ECO:0007669"/>
    <property type="project" value="InterPro"/>
</dbReference>
<dbReference type="Gene3D" id="3.90.930.12">
    <property type="entry name" value="Ribosomal protein L6, alpha-beta domain"/>
    <property type="match status" value="2"/>
</dbReference>
<dbReference type="AlphaFoldDB" id="A0AAD5XT56"/>
<dbReference type="InterPro" id="IPR019906">
    <property type="entry name" value="Ribosomal_uL6_bac-type"/>
</dbReference>
<dbReference type="EMBL" id="JADGJQ010000020">
    <property type="protein sequence ID" value="KAJ3179629.1"/>
    <property type="molecule type" value="Genomic_DNA"/>
</dbReference>
<feature type="domain" description="Large ribosomal subunit protein uL6 alpha-beta" evidence="5">
    <location>
        <begin position="156"/>
        <end position="227"/>
    </location>
</feature>
<dbReference type="InterPro" id="IPR000702">
    <property type="entry name" value="Ribosomal_uL6-like"/>
</dbReference>
<keyword evidence="2 4" id="KW-0689">Ribosomal protein</keyword>
<organism evidence="6 7">
    <name type="scientific">Geranomyces variabilis</name>
    <dbReference type="NCBI Taxonomy" id="109894"/>
    <lineage>
        <taxon>Eukaryota</taxon>
        <taxon>Fungi</taxon>
        <taxon>Fungi incertae sedis</taxon>
        <taxon>Chytridiomycota</taxon>
        <taxon>Chytridiomycota incertae sedis</taxon>
        <taxon>Chytridiomycetes</taxon>
        <taxon>Spizellomycetales</taxon>
        <taxon>Powellomycetaceae</taxon>
        <taxon>Geranomyces</taxon>
    </lineage>
</organism>
<evidence type="ECO:0000256" key="4">
    <source>
        <dbReference type="RuleBase" id="RU003869"/>
    </source>
</evidence>
<reference evidence="6" key="1">
    <citation type="submission" date="2020-05" db="EMBL/GenBank/DDBJ databases">
        <title>Phylogenomic resolution of chytrid fungi.</title>
        <authorList>
            <person name="Stajich J.E."/>
            <person name="Amses K."/>
            <person name="Simmons R."/>
            <person name="Seto K."/>
            <person name="Myers J."/>
            <person name="Bonds A."/>
            <person name="Quandt C.A."/>
            <person name="Barry K."/>
            <person name="Liu P."/>
            <person name="Grigoriev I."/>
            <person name="Longcore J.E."/>
            <person name="James T.Y."/>
        </authorList>
    </citation>
    <scope>NUCLEOTIDE SEQUENCE</scope>
    <source>
        <strain evidence="6">JEL0379</strain>
    </source>
</reference>
<evidence type="ECO:0000313" key="6">
    <source>
        <dbReference type="EMBL" id="KAJ3179629.1"/>
    </source>
</evidence>
<dbReference type="GO" id="GO:0005762">
    <property type="term" value="C:mitochondrial large ribosomal subunit"/>
    <property type="evidence" value="ECO:0007669"/>
    <property type="project" value="TreeGrafter"/>
</dbReference>
<dbReference type="PRINTS" id="PR00059">
    <property type="entry name" value="RIBOSOMALL6"/>
</dbReference>
<dbReference type="Proteomes" id="UP001212152">
    <property type="component" value="Unassembled WGS sequence"/>
</dbReference>
<protein>
    <recommendedName>
        <fullName evidence="5">Large ribosomal subunit protein uL6 alpha-beta domain-containing protein</fullName>
    </recommendedName>
</protein>
<dbReference type="PANTHER" id="PTHR11655">
    <property type="entry name" value="60S/50S RIBOSOMAL PROTEIN L6/L9"/>
    <property type="match status" value="1"/>
</dbReference>
<evidence type="ECO:0000256" key="1">
    <source>
        <dbReference type="ARBA" id="ARBA00009356"/>
    </source>
</evidence>
<proteinExistence type="inferred from homology"/>
<accession>A0AAD5XT56</accession>
<evidence type="ECO:0000256" key="3">
    <source>
        <dbReference type="ARBA" id="ARBA00023274"/>
    </source>
</evidence>
<dbReference type="InterPro" id="IPR036789">
    <property type="entry name" value="Ribosomal_uL6-like_a/b-dom_sf"/>
</dbReference>
<name>A0AAD5XT56_9FUNG</name>
<dbReference type="SUPFAM" id="SSF56053">
    <property type="entry name" value="Ribosomal protein L6"/>
    <property type="match status" value="2"/>
</dbReference>
<dbReference type="PROSITE" id="PS51257">
    <property type="entry name" value="PROKAR_LIPOPROTEIN"/>
    <property type="match status" value="1"/>
</dbReference>
<gene>
    <name evidence="6" type="ORF">HDU87_002835</name>
</gene>
<sequence length="242" mass="26368">MWAAARTSPAAAIASACRASGSPAAAARPSSSLLLTHRTFSSSAPTFSMVGRRLLKYPHEVTMRIEPYIPTPSFPRSTTQITVTGPRGTLSMPLQPFVSLDIAAVDPQAPKRHVSVAVADPADRKQRAVWGTTRALLENMVEGVHEGYMVPLRFNGVGYRALFEEGKLSLKLGYSHPILLDIPEGVEVAIPAPTRVVLQGNDLQNITQFAASIRKWRPPEPYNQKGIFVGDETITKKEGKKR</sequence>
<dbReference type="GO" id="GO:0019843">
    <property type="term" value="F:rRNA binding"/>
    <property type="evidence" value="ECO:0007669"/>
    <property type="project" value="InterPro"/>
</dbReference>
<dbReference type="GO" id="GO:0006412">
    <property type="term" value="P:translation"/>
    <property type="evidence" value="ECO:0007669"/>
    <property type="project" value="InterPro"/>
</dbReference>
<keyword evidence="7" id="KW-1185">Reference proteome</keyword>
<comment type="similarity">
    <text evidence="1 4">Belongs to the universal ribosomal protein uL6 family.</text>
</comment>
<evidence type="ECO:0000256" key="2">
    <source>
        <dbReference type="ARBA" id="ARBA00022980"/>
    </source>
</evidence>